<sequence>MDGVGGGIDRKKTGRGHGAERATAVRQCSGALPGRAIHAGSRPEPEKARSEEGLSVNRSGS</sequence>
<feature type="region of interest" description="Disordered" evidence="1">
    <location>
        <begin position="1"/>
        <end position="61"/>
    </location>
</feature>
<comment type="caution">
    <text evidence="2">The sequence shown here is derived from an EMBL/GenBank/DDBJ whole genome shotgun (WGS) entry which is preliminary data.</text>
</comment>
<keyword evidence="3" id="KW-1185">Reference proteome</keyword>
<reference evidence="2 3" key="1">
    <citation type="journal article" date="2014" name="FEMS Microbiol. Ecol.">
        <title>Sphaerotilus natans encrusted with nanoball-shaped Fe(III) oxide minerals formed by nitrate-reducing mixotrophic Fe(II) oxidation.</title>
        <authorList>
            <person name="Park S."/>
            <person name="Kim D.H."/>
            <person name="Lee J.H."/>
            <person name="Hur H.G."/>
        </authorList>
    </citation>
    <scope>NUCLEOTIDE SEQUENCE [LARGE SCALE GENOMIC DNA]</scope>
    <source>
        <strain evidence="2 3">DSM 6575</strain>
    </source>
</reference>
<evidence type="ECO:0000256" key="1">
    <source>
        <dbReference type="SAM" id="MobiDB-lite"/>
    </source>
</evidence>
<name>A0A059KH58_9BURK</name>
<proteinExistence type="predicted"/>
<protein>
    <submittedName>
        <fullName evidence="2">Uncharacterized protein</fullName>
    </submittedName>
</protein>
<evidence type="ECO:0000313" key="3">
    <source>
        <dbReference type="Proteomes" id="UP000026714"/>
    </source>
</evidence>
<accession>A0A059KH58</accession>
<dbReference type="EMBL" id="AZRA01000110">
    <property type="protein sequence ID" value="KDB50822.1"/>
    <property type="molecule type" value="Genomic_DNA"/>
</dbReference>
<dbReference type="AlphaFoldDB" id="A0A059KH58"/>
<organism evidence="2 3">
    <name type="scientific">Sphaerotilus natans subsp. natans DSM 6575</name>
    <dbReference type="NCBI Taxonomy" id="1286631"/>
    <lineage>
        <taxon>Bacteria</taxon>
        <taxon>Pseudomonadati</taxon>
        <taxon>Pseudomonadota</taxon>
        <taxon>Betaproteobacteria</taxon>
        <taxon>Burkholderiales</taxon>
        <taxon>Sphaerotilaceae</taxon>
        <taxon>Sphaerotilus</taxon>
    </lineage>
</organism>
<feature type="compositionally biased region" description="Basic and acidic residues" evidence="1">
    <location>
        <begin position="41"/>
        <end position="52"/>
    </location>
</feature>
<dbReference type="Proteomes" id="UP000026714">
    <property type="component" value="Unassembled WGS sequence"/>
</dbReference>
<evidence type="ECO:0000313" key="2">
    <source>
        <dbReference type="EMBL" id="KDB50822.1"/>
    </source>
</evidence>
<gene>
    <name evidence="2" type="ORF">X805_35930</name>
</gene>